<evidence type="ECO:0000256" key="1">
    <source>
        <dbReference type="SAM" id="SignalP"/>
    </source>
</evidence>
<evidence type="ECO:0000313" key="2">
    <source>
        <dbReference type="EMBL" id="KAK3291176.1"/>
    </source>
</evidence>
<dbReference type="EMBL" id="JAUEPN010000010">
    <property type="protein sequence ID" value="KAK3291176.1"/>
    <property type="molecule type" value="Genomic_DNA"/>
</dbReference>
<evidence type="ECO:0008006" key="4">
    <source>
        <dbReference type="Google" id="ProtNLM"/>
    </source>
</evidence>
<feature type="chain" id="PRO_5041963083" description="Ig-like domain-containing protein" evidence="1">
    <location>
        <begin position="25"/>
        <end position="324"/>
    </location>
</feature>
<sequence length="324" mass="34432">MRNNLVSIALATAATLCLPFGVNAARPCGGADGGSFQYRLGDVRYDGPDPSKNNDLATIAASLQSNTQTPLYECVGQWPEAWAGWYQGGSNLIWADCIWTGAGTGQDDTVSFAVDWENKTMYLAHTFACSDQEGSQGLATGSITLDVNCTTTDESSYCVPKSTESGTRPNLNIATVLVPGSETTEPTCAETSKEYQSWKVEQWQRSFTMEPGASPTDPNLSSDTGPSFTLKSSANGNTFNCSPSEAEDGSFVGSCTSDATTTTADFHFDPLLNMLEISEHWACDGSPPLDVVGVGYVQAACERVFNSDEFVCTSAPVWIGTGVV</sequence>
<feature type="signal peptide" evidence="1">
    <location>
        <begin position="1"/>
        <end position="24"/>
    </location>
</feature>
<gene>
    <name evidence="2" type="ORF">B0H64DRAFT_427232</name>
</gene>
<keyword evidence="1" id="KW-0732">Signal</keyword>
<reference evidence="2" key="2">
    <citation type="submission" date="2023-06" db="EMBL/GenBank/DDBJ databases">
        <authorList>
            <consortium name="Lawrence Berkeley National Laboratory"/>
            <person name="Haridas S."/>
            <person name="Hensen N."/>
            <person name="Bonometti L."/>
            <person name="Westerberg I."/>
            <person name="Brannstrom I.O."/>
            <person name="Guillou S."/>
            <person name="Cros-Aarteil S."/>
            <person name="Calhoun S."/>
            <person name="Kuo A."/>
            <person name="Mondo S."/>
            <person name="Pangilinan J."/>
            <person name="Riley R."/>
            <person name="Labutti K."/>
            <person name="Andreopoulos B."/>
            <person name="Lipzen A."/>
            <person name="Chen C."/>
            <person name="Yanf M."/>
            <person name="Daum C."/>
            <person name="Ng V."/>
            <person name="Clum A."/>
            <person name="Steindorff A."/>
            <person name="Ohm R."/>
            <person name="Martin F."/>
            <person name="Silar P."/>
            <person name="Natvig D."/>
            <person name="Lalanne C."/>
            <person name="Gautier V."/>
            <person name="Ament-Velasquez S.L."/>
            <person name="Kruys A."/>
            <person name="Hutchinson M.I."/>
            <person name="Powell A.J."/>
            <person name="Barry K."/>
            <person name="Miller A.N."/>
            <person name="Grigoriev I.V."/>
            <person name="Debuchy R."/>
            <person name="Gladieux P."/>
            <person name="Thoren M.H."/>
            <person name="Johannesson H."/>
        </authorList>
    </citation>
    <scope>NUCLEOTIDE SEQUENCE</scope>
    <source>
        <strain evidence="2">CBS 168.71</strain>
    </source>
</reference>
<organism evidence="2 3">
    <name type="scientific">Chaetomium fimeti</name>
    <dbReference type="NCBI Taxonomy" id="1854472"/>
    <lineage>
        <taxon>Eukaryota</taxon>
        <taxon>Fungi</taxon>
        <taxon>Dikarya</taxon>
        <taxon>Ascomycota</taxon>
        <taxon>Pezizomycotina</taxon>
        <taxon>Sordariomycetes</taxon>
        <taxon>Sordariomycetidae</taxon>
        <taxon>Sordariales</taxon>
        <taxon>Chaetomiaceae</taxon>
        <taxon>Chaetomium</taxon>
    </lineage>
</organism>
<protein>
    <recommendedName>
        <fullName evidence="4">Ig-like domain-containing protein</fullName>
    </recommendedName>
</protein>
<accession>A0AAE0H7A8</accession>
<proteinExistence type="predicted"/>
<reference evidence="2" key="1">
    <citation type="journal article" date="2023" name="Mol. Phylogenet. Evol.">
        <title>Genome-scale phylogeny and comparative genomics of the fungal order Sordariales.</title>
        <authorList>
            <person name="Hensen N."/>
            <person name="Bonometti L."/>
            <person name="Westerberg I."/>
            <person name="Brannstrom I.O."/>
            <person name="Guillou S."/>
            <person name="Cros-Aarteil S."/>
            <person name="Calhoun S."/>
            <person name="Haridas S."/>
            <person name="Kuo A."/>
            <person name="Mondo S."/>
            <person name="Pangilinan J."/>
            <person name="Riley R."/>
            <person name="LaButti K."/>
            <person name="Andreopoulos B."/>
            <person name="Lipzen A."/>
            <person name="Chen C."/>
            <person name="Yan M."/>
            <person name="Daum C."/>
            <person name="Ng V."/>
            <person name="Clum A."/>
            <person name="Steindorff A."/>
            <person name="Ohm R.A."/>
            <person name="Martin F."/>
            <person name="Silar P."/>
            <person name="Natvig D.O."/>
            <person name="Lalanne C."/>
            <person name="Gautier V."/>
            <person name="Ament-Velasquez S.L."/>
            <person name="Kruys A."/>
            <person name="Hutchinson M.I."/>
            <person name="Powell A.J."/>
            <person name="Barry K."/>
            <person name="Miller A.N."/>
            <person name="Grigoriev I.V."/>
            <person name="Debuchy R."/>
            <person name="Gladieux P."/>
            <person name="Hiltunen Thoren M."/>
            <person name="Johannesson H."/>
        </authorList>
    </citation>
    <scope>NUCLEOTIDE SEQUENCE</scope>
    <source>
        <strain evidence="2">CBS 168.71</strain>
    </source>
</reference>
<comment type="caution">
    <text evidence="2">The sequence shown here is derived from an EMBL/GenBank/DDBJ whole genome shotgun (WGS) entry which is preliminary data.</text>
</comment>
<dbReference type="GeneID" id="87842720"/>
<dbReference type="Proteomes" id="UP001278766">
    <property type="component" value="Unassembled WGS sequence"/>
</dbReference>
<dbReference type="AlphaFoldDB" id="A0AAE0H7A8"/>
<name>A0AAE0H7A8_9PEZI</name>
<evidence type="ECO:0000313" key="3">
    <source>
        <dbReference type="Proteomes" id="UP001278766"/>
    </source>
</evidence>
<keyword evidence="3" id="KW-1185">Reference proteome</keyword>
<dbReference type="RefSeq" id="XP_062654690.1">
    <property type="nucleotide sequence ID" value="XM_062805772.1"/>
</dbReference>